<dbReference type="AlphaFoldDB" id="A0A098G169"/>
<organism evidence="4 5">
    <name type="scientific">Legionella fallonii LLAP-10</name>
    <dbReference type="NCBI Taxonomy" id="1212491"/>
    <lineage>
        <taxon>Bacteria</taxon>
        <taxon>Pseudomonadati</taxon>
        <taxon>Pseudomonadota</taxon>
        <taxon>Gammaproteobacteria</taxon>
        <taxon>Legionellales</taxon>
        <taxon>Legionellaceae</taxon>
        <taxon>Legionella</taxon>
    </lineage>
</organism>
<gene>
    <name evidence="4" type="ORF">LFA_0758</name>
</gene>
<dbReference type="SUPFAM" id="SSF56954">
    <property type="entry name" value="Outer membrane efflux proteins (OEP)"/>
    <property type="match status" value="1"/>
</dbReference>
<dbReference type="InterPro" id="IPR010131">
    <property type="entry name" value="MdtP/NodT-like"/>
</dbReference>
<dbReference type="KEGG" id="lfa:LFA_0758"/>
<proteinExistence type="inferred from homology"/>
<evidence type="ECO:0008006" key="6">
    <source>
        <dbReference type="Google" id="ProtNLM"/>
    </source>
</evidence>
<dbReference type="Pfam" id="PF02321">
    <property type="entry name" value="OEP"/>
    <property type="match status" value="2"/>
</dbReference>
<evidence type="ECO:0000256" key="2">
    <source>
        <dbReference type="RuleBase" id="RU362097"/>
    </source>
</evidence>
<keyword evidence="2" id="KW-0812">Transmembrane</keyword>
<accession>A0A098G169</accession>
<evidence type="ECO:0000313" key="4">
    <source>
        <dbReference type="EMBL" id="CEG56207.1"/>
    </source>
</evidence>
<name>A0A098G169_9GAMM</name>
<dbReference type="NCBIfam" id="TIGR01845">
    <property type="entry name" value="outer_NodT"/>
    <property type="match status" value="1"/>
</dbReference>
<reference evidence="5" key="1">
    <citation type="submission" date="2014-09" db="EMBL/GenBank/DDBJ databases">
        <authorList>
            <person name="Gomez-Valero L."/>
        </authorList>
    </citation>
    <scope>NUCLEOTIDE SEQUENCE [LARGE SCALE GENOMIC DNA]</scope>
    <source>
        <strain evidence="5">ATCC700992</strain>
    </source>
</reference>
<keyword evidence="2" id="KW-1134">Transmembrane beta strand</keyword>
<keyword evidence="2" id="KW-0564">Palmitate</keyword>
<dbReference type="Gene3D" id="1.20.1600.10">
    <property type="entry name" value="Outer membrane efflux proteins (OEP)"/>
    <property type="match status" value="1"/>
</dbReference>
<dbReference type="Gene3D" id="2.20.200.10">
    <property type="entry name" value="Outer membrane efflux proteins (OEP)"/>
    <property type="match status" value="1"/>
</dbReference>
<keyword evidence="2" id="KW-0472">Membrane</keyword>
<dbReference type="PANTHER" id="PTHR30203:SF33">
    <property type="entry name" value="BLR4455 PROTEIN"/>
    <property type="match status" value="1"/>
</dbReference>
<dbReference type="EMBL" id="LN614827">
    <property type="protein sequence ID" value="CEG56207.1"/>
    <property type="molecule type" value="Genomic_DNA"/>
</dbReference>
<comment type="similarity">
    <text evidence="1 2">Belongs to the outer membrane factor (OMF) (TC 1.B.17) family.</text>
</comment>
<evidence type="ECO:0000313" key="5">
    <source>
        <dbReference type="Proteomes" id="UP000032430"/>
    </source>
</evidence>
<dbReference type="RefSeq" id="WP_045094921.1">
    <property type="nucleotide sequence ID" value="NZ_LN614827.1"/>
</dbReference>
<dbReference type="InterPro" id="IPR003423">
    <property type="entry name" value="OMP_efflux"/>
</dbReference>
<dbReference type="OrthoDB" id="9770517at2"/>
<comment type="subcellular location">
    <subcellularLocation>
        <location evidence="2">Cell outer membrane</location>
        <topology evidence="2">Lipid-anchor</topology>
    </subcellularLocation>
</comment>
<sequence>MNTNNDELSSFAIPVVCKKNYKVSRSLTNKLTLMFIGGLLLPSCMVGPDYKAPKVFIPPKFKEMKGQKQAKQEPPPSNDWKPIEPQNYCQHSKWWEIFNDPLLNELEEQLNRYNQNIVNAQANYIQALAIVEQARASLFPTVAGSFQIFRQKQGGGTTTLISSSGGATSTATTTTGVTGSSATTTSFSSVLSASWEPDVWGLARRTIESDLAAAQSNAALIAYTRLSAQGSLAQYYFELRTLDTDQKLLDDTVKSYKRALLLTRNQYVSGVASQVAVAQAKAQLESAEAQALNNGILRGQYEHAIAVLMGRPPASLSLKFMPLVLKAPTIPVEVPSVWLERRPDVAEAERLVQKTSALIGVAIAAYFPVLSLTSTASAAGNTFHHLIHTPSIGWSAGVQIAETIFDAGLRAATVRAAKAAYYAQIAAYRQAVLTAFQDVEDNLIALRILGEQRLVQNRAAASSKYALKLVFNQYKAGTVDYTSVITAQITAYTAQKAANDVAGLQMSAEVGLIKALGGGWDAKSLRCVLKDHS</sequence>
<dbReference type="PANTHER" id="PTHR30203">
    <property type="entry name" value="OUTER MEMBRANE CATION EFFLUX PROTEIN"/>
    <property type="match status" value="1"/>
</dbReference>
<keyword evidence="2" id="KW-0449">Lipoprotein</keyword>
<dbReference type="HOGENOM" id="CLU_012817_13_1_6"/>
<evidence type="ECO:0000256" key="3">
    <source>
        <dbReference type="SAM" id="MobiDB-lite"/>
    </source>
</evidence>
<evidence type="ECO:0000256" key="1">
    <source>
        <dbReference type="ARBA" id="ARBA00007613"/>
    </source>
</evidence>
<keyword evidence="5" id="KW-1185">Reference proteome</keyword>
<feature type="region of interest" description="Disordered" evidence="3">
    <location>
        <begin position="63"/>
        <end position="83"/>
    </location>
</feature>
<dbReference type="GO" id="GO:0015562">
    <property type="term" value="F:efflux transmembrane transporter activity"/>
    <property type="evidence" value="ECO:0007669"/>
    <property type="project" value="InterPro"/>
</dbReference>
<protein>
    <recommendedName>
        <fullName evidence="6">Outer membrane efflux protein</fullName>
    </recommendedName>
</protein>
<dbReference type="Proteomes" id="UP000032430">
    <property type="component" value="Chromosome I"/>
</dbReference>
<dbReference type="STRING" id="1212491.LFA_0758"/>
<dbReference type="GO" id="GO:0009279">
    <property type="term" value="C:cell outer membrane"/>
    <property type="evidence" value="ECO:0007669"/>
    <property type="project" value="UniProtKB-SubCell"/>
</dbReference>